<dbReference type="SUPFAM" id="SSF52242">
    <property type="entry name" value="Cobalamin (vitamin B12)-binding domain"/>
    <property type="match status" value="1"/>
</dbReference>
<dbReference type="EMBL" id="CP120988">
    <property type="protein sequence ID" value="WLQ54118.1"/>
    <property type="molecule type" value="Genomic_DNA"/>
</dbReference>
<dbReference type="InterPro" id="IPR023404">
    <property type="entry name" value="rSAM_horseshoe"/>
</dbReference>
<sequence>MKRSPLPLTVLHPFADHRNEDPDFVVGLVHPHLVEAWQKNRLKYRESLALGYLAGSLDKHGYTSTSINAELLGINPEEVAERLLADPRIRLIGISAKSQRTYRAARQIARLVKAVRRDVHITLGGVFPSAADGQILADCAEIDSIVRGEGEYAIVELAARIQQGLPLREMRGLSLRVDGEFVRTPDRPRIRDLDSLAFPARHDLQEMLAQNSRGSNSAYLVASRGCYASCTFCSIHQIYGDHNVVRRSPESIADEMQSVKDRYGVSRFSFVDDLFIMPSPTGIRWVHDFCDLLTERKLEVNFYAEMRADTIEKSLVRRLMDVGMHRLFIGAESGVDSVLLRWDKGTTVEDNDRALRELREVGMAPHQINFGYIMFDPEMTFDELKEQYRWIRDSGYAKVQHLQNKMNIYWGTPQYRRMIELGRVDDSALGDRWIYTFDDPRVNSFEPAFRRFHRRYEADSRAMAVLAAREAFMERVLEDKTRTPMPRWLFECLSQAMRRVDQSDRDCYFYVFQRLFDFLEDSETLPEGAEEQIWQELEHLLDGLAADAVLLSALADSVQQITEEDGTAVARAGTAWHADGEGGAREVTVWLAEHAEGIDGFRVGLGYEGHDRYDHSCEVVTFPAGGDRDGIATRLTPRANEILAKVSAVPAAADGGAV</sequence>
<dbReference type="InterPro" id="IPR006638">
    <property type="entry name" value="Elp3/MiaA/NifB-like_rSAM"/>
</dbReference>
<dbReference type="Proteomes" id="UP001235744">
    <property type="component" value="Chromosome"/>
</dbReference>
<dbReference type="CDD" id="cd02068">
    <property type="entry name" value="radical_SAM_B12_BD"/>
    <property type="match status" value="1"/>
</dbReference>
<comment type="cofactor">
    <cofactor evidence="1">
        <name>[4Fe-4S] cluster</name>
        <dbReference type="ChEBI" id="CHEBI:49883"/>
    </cofactor>
</comment>
<dbReference type="PANTHER" id="PTHR43409:SF7">
    <property type="entry name" value="BLL1977 PROTEIN"/>
    <property type="match status" value="1"/>
</dbReference>
<evidence type="ECO:0000256" key="6">
    <source>
        <dbReference type="ARBA" id="ARBA00023004"/>
    </source>
</evidence>
<feature type="domain" description="B12-binding" evidence="8">
    <location>
        <begin position="30"/>
        <end position="168"/>
    </location>
</feature>
<dbReference type="SMART" id="SM00729">
    <property type="entry name" value="Elp3"/>
    <property type="match status" value="1"/>
</dbReference>
<keyword evidence="7" id="KW-0411">Iron-sulfur</keyword>
<dbReference type="SUPFAM" id="SSF102114">
    <property type="entry name" value="Radical SAM enzymes"/>
    <property type="match status" value="1"/>
</dbReference>
<dbReference type="InterPro" id="IPR058240">
    <property type="entry name" value="rSAM_sf"/>
</dbReference>
<dbReference type="Pfam" id="PF04055">
    <property type="entry name" value="Radical_SAM"/>
    <property type="match status" value="1"/>
</dbReference>
<dbReference type="InterPro" id="IPR051198">
    <property type="entry name" value="BchE-like"/>
</dbReference>
<evidence type="ECO:0000256" key="1">
    <source>
        <dbReference type="ARBA" id="ARBA00001966"/>
    </source>
</evidence>
<evidence type="ECO:0000256" key="3">
    <source>
        <dbReference type="ARBA" id="ARBA00022679"/>
    </source>
</evidence>
<dbReference type="SFLD" id="SFLDS00029">
    <property type="entry name" value="Radical_SAM"/>
    <property type="match status" value="1"/>
</dbReference>
<feature type="domain" description="Radical SAM core" evidence="9">
    <location>
        <begin position="212"/>
        <end position="446"/>
    </location>
</feature>
<gene>
    <name evidence="10" type="ORF">P8A19_01050</name>
</gene>
<dbReference type="SFLD" id="SFLDG01123">
    <property type="entry name" value="methyltransferase_(Class_B)"/>
    <property type="match status" value="1"/>
</dbReference>
<dbReference type="InterPro" id="IPR006158">
    <property type="entry name" value="Cobalamin-bd"/>
</dbReference>
<dbReference type="PROSITE" id="PS51918">
    <property type="entry name" value="RADICAL_SAM"/>
    <property type="match status" value="1"/>
</dbReference>
<organism evidence="10 11">
    <name type="scientific">Streptomyces poriferorum</name>
    <dbReference type="NCBI Taxonomy" id="2798799"/>
    <lineage>
        <taxon>Bacteria</taxon>
        <taxon>Bacillati</taxon>
        <taxon>Actinomycetota</taxon>
        <taxon>Actinomycetes</taxon>
        <taxon>Kitasatosporales</taxon>
        <taxon>Streptomycetaceae</taxon>
        <taxon>Streptomyces</taxon>
    </lineage>
</organism>
<proteinExistence type="predicted"/>
<reference evidence="10 11" key="1">
    <citation type="submission" date="2023-03" db="EMBL/GenBank/DDBJ databases">
        <title>Isolation and description of six Streptomyces strains from soil environments, able to metabolize different microbial glucans.</title>
        <authorList>
            <person name="Widen T."/>
            <person name="Larsbrink J."/>
        </authorList>
    </citation>
    <scope>NUCLEOTIDE SEQUENCE [LARGE SCALE GENOMIC DNA]</scope>
    <source>
        <strain evidence="10 11">Alt2</strain>
    </source>
</reference>
<keyword evidence="3" id="KW-0808">Transferase</keyword>
<accession>A0ABY9IIQ7</accession>
<dbReference type="Pfam" id="PF02310">
    <property type="entry name" value="B12-binding"/>
    <property type="match status" value="1"/>
</dbReference>
<evidence type="ECO:0000313" key="10">
    <source>
        <dbReference type="EMBL" id="WLQ54118.1"/>
    </source>
</evidence>
<dbReference type="SFLD" id="SFLDG01082">
    <property type="entry name" value="B12-binding_domain_containing"/>
    <property type="match status" value="1"/>
</dbReference>
<dbReference type="Gene3D" id="3.40.50.280">
    <property type="entry name" value="Cobalamin-binding domain"/>
    <property type="match status" value="1"/>
</dbReference>
<dbReference type="InterPro" id="IPR036724">
    <property type="entry name" value="Cobalamin-bd_sf"/>
</dbReference>
<dbReference type="Gene3D" id="3.80.30.20">
    <property type="entry name" value="tm_1862 like domain"/>
    <property type="match status" value="1"/>
</dbReference>
<dbReference type="PANTHER" id="PTHR43409">
    <property type="entry name" value="ANAEROBIC MAGNESIUM-PROTOPORPHYRIN IX MONOMETHYL ESTER CYCLASE-RELATED"/>
    <property type="match status" value="1"/>
</dbReference>
<keyword evidence="6" id="KW-0408">Iron</keyword>
<evidence type="ECO:0000256" key="4">
    <source>
        <dbReference type="ARBA" id="ARBA00022691"/>
    </source>
</evidence>
<keyword evidence="11" id="KW-1185">Reference proteome</keyword>
<keyword evidence="4" id="KW-0949">S-adenosyl-L-methionine</keyword>
<evidence type="ECO:0000256" key="2">
    <source>
        <dbReference type="ARBA" id="ARBA00022603"/>
    </source>
</evidence>
<evidence type="ECO:0000256" key="7">
    <source>
        <dbReference type="ARBA" id="ARBA00023014"/>
    </source>
</evidence>
<name>A0ABY9IIQ7_9ACTN</name>
<dbReference type="InterPro" id="IPR007197">
    <property type="entry name" value="rSAM"/>
</dbReference>
<keyword evidence="2" id="KW-0489">Methyltransferase</keyword>
<evidence type="ECO:0000259" key="9">
    <source>
        <dbReference type="PROSITE" id="PS51918"/>
    </source>
</evidence>
<dbReference type="RefSeq" id="WP_306072718.1">
    <property type="nucleotide sequence ID" value="NZ_CP120988.1"/>
</dbReference>
<dbReference type="InterPro" id="IPR034466">
    <property type="entry name" value="Methyltransferase_Class_B"/>
</dbReference>
<keyword evidence="5" id="KW-0479">Metal-binding</keyword>
<evidence type="ECO:0000313" key="11">
    <source>
        <dbReference type="Proteomes" id="UP001235744"/>
    </source>
</evidence>
<protein>
    <submittedName>
        <fullName evidence="10">Radical SAM protein</fullName>
    </submittedName>
</protein>
<evidence type="ECO:0000259" key="8">
    <source>
        <dbReference type="PROSITE" id="PS51332"/>
    </source>
</evidence>
<dbReference type="PROSITE" id="PS51332">
    <property type="entry name" value="B12_BINDING"/>
    <property type="match status" value="1"/>
</dbReference>
<evidence type="ECO:0000256" key="5">
    <source>
        <dbReference type="ARBA" id="ARBA00022723"/>
    </source>
</evidence>